<dbReference type="EMBL" id="JABSTV010001253">
    <property type="protein sequence ID" value="KAH7944229.1"/>
    <property type="molecule type" value="Genomic_DNA"/>
</dbReference>
<sequence length="207" mass="22816">MHGSHSYPALAANVSFTTAEFVGLHVAVELLVEELPSTPVAVYWCGLPGVLHWLPAQFGAPGNDEAGRLAMNAHVTNATLSIDVMAGEFTRHGVWHYLQARLQTGGWHSYTLVGPSPPVGLGNLPSLLFLRLSGSFRRVFRYIGLPSTRPEDLLPRMRQSPTIQNLVELPDWTVLSSNLDDKVCRRLFEDCRGPPAHVWPSRSLSLD</sequence>
<reference evidence="1" key="2">
    <citation type="submission" date="2021-09" db="EMBL/GenBank/DDBJ databases">
        <authorList>
            <person name="Jia N."/>
            <person name="Wang J."/>
            <person name="Shi W."/>
            <person name="Du L."/>
            <person name="Sun Y."/>
            <person name="Zhan W."/>
            <person name="Jiang J."/>
            <person name="Wang Q."/>
            <person name="Zhang B."/>
            <person name="Ji P."/>
            <person name="Sakyi L.B."/>
            <person name="Cui X."/>
            <person name="Yuan T."/>
            <person name="Jiang B."/>
            <person name="Yang W."/>
            <person name="Lam T.T.-Y."/>
            <person name="Chang Q."/>
            <person name="Ding S."/>
            <person name="Wang X."/>
            <person name="Zhu J."/>
            <person name="Ruan X."/>
            <person name="Zhao L."/>
            <person name="Wei J."/>
            <person name="Que T."/>
            <person name="Du C."/>
            <person name="Cheng J."/>
            <person name="Dai P."/>
            <person name="Han X."/>
            <person name="Huang E."/>
            <person name="Gao Y."/>
            <person name="Liu J."/>
            <person name="Shao H."/>
            <person name="Ye R."/>
            <person name="Li L."/>
            <person name="Wei W."/>
            <person name="Wang X."/>
            <person name="Wang C."/>
            <person name="Huo Q."/>
            <person name="Li W."/>
            <person name="Guo W."/>
            <person name="Chen H."/>
            <person name="Chen S."/>
            <person name="Zhou L."/>
            <person name="Zhou L."/>
            <person name="Ni X."/>
            <person name="Tian J."/>
            <person name="Zhou Y."/>
            <person name="Sheng Y."/>
            <person name="Liu T."/>
            <person name="Pan Y."/>
            <person name="Xia L."/>
            <person name="Li J."/>
            <person name="Zhao F."/>
            <person name="Cao W."/>
        </authorList>
    </citation>
    <scope>NUCLEOTIDE SEQUENCE</scope>
    <source>
        <strain evidence="1">Rsan-2018</strain>
        <tissue evidence="1">Larvae</tissue>
    </source>
</reference>
<name>A0A9D4SRQ3_RHISA</name>
<comment type="caution">
    <text evidence="1">The sequence shown here is derived from an EMBL/GenBank/DDBJ whole genome shotgun (WGS) entry which is preliminary data.</text>
</comment>
<dbReference type="Proteomes" id="UP000821837">
    <property type="component" value="Unassembled WGS sequence"/>
</dbReference>
<accession>A0A9D4SRQ3</accession>
<evidence type="ECO:0000313" key="1">
    <source>
        <dbReference type="EMBL" id="KAH7944229.1"/>
    </source>
</evidence>
<keyword evidence="2" id="KW-1185">Reference proteome</keyword>
<proteinExistence type="predicted"/>
<organism evidence="1 2">
    <name type="scientific">Rhipicephalus sanguineus</name>
    <name type="common">Brown dog tick</name>
    <name type="synonym">Ixodes sanguineus</name>
    <dbReference type="NCBI Taxonomy" id="34632"/>
    <lineage>
        <taxon>Eukaryota</taxon>
        <taxon>Metazoa</taxon>
        <taxon>Ecdysozoa</taxon>
        <taxon>Arthropoda</taxon>
        <taxon>Chelicerata</taxon>
        <taxon>Arachnida</taxon>
        <taxon>Acari</taxon>
        <taxon>Parasitiformes</taxon>
        <taxon>Ixodida</taxon>
        <taxon>Ixodoidea</taxon>
        <taxon>Ixodidae</taxon>
        <taxon>Rhipicephalinae</taxon>
        <taxon>Rhipicephalus</taxon>
        <taxon>Rhipicephalus</taxon>
    </lineage>
</organism>
<evidence type="ECO:0000313" key="2">
    <source>
        <dbReference type="Proteomes" id="UP000821837"/>
    </source>
</evidence>
<dbReference type="AlphaFoldDB" id="A0A9D4SRQ3"/>
<gene>
    <name evidence="1" type="ORF">HPB52_017469</name>
</gene>
<protein>
    <submittedName>
        <fullName evidence="1">Uncharacterized protein</fullName>
    </submittedName>
</protein>
<reference evidence="1" key="1">
    <citation type="journal article" date="2020" name="Cell">
        <title>Large-Scale Comparative Analyses of Tick Genomes Elucidate Their Genetic Diversity and Vector Capacities.</title>
        <authorList>
            <consortium name="Tick Genome and Microbiome Consortium (TIGMIC)"/>
            <person name="Jia N."/>
            <person name="Wang J."/>
            <person name="Shi W."/>
            <person name="Du L."/>
            <person name="Sun Y."/>
            <person name="Zhan W."/>
            <person name="Jiang J.F."/>
            <person name="Wang Q."/>
            <person name="Zhang B."/>
            <person name="Ji P."/>
            <person name="Bell-Sakyi L."/>
            <person name="Cui X.M."/>
            <person name="Yuan T.T."/>
            <person name="Jiang B.G."/>
            <person name="Yang W.F."/>
            <person name="Lam T.T."/>
            <person name="Chang Q.C."/>
            <person name="Ding S.J."/>
            <person name="Wang X.J."/>
            <person name="Zhu J.G."/>
            <person name="Ruan X.D."/>
            <person name="Zhao L."/>
            <person name="Wei J.T."/>
            <person name="Ye R.Z."/>
            <person name="Que T.C."/>
            <person name="Du C.H."/>
            <person name="Zhou Y.H."/>
            <person name="Cheng J.X."/>
            <person name="Dai P.F."/>
            <person name="Guo W.B."/>
            <person name="Han X.H."/>
            <person name="Huang E.J."/>
            <person name="Li L.F."/>
            <person name="Wei W."/>
            <person name="Gao Y.C."/>
            <person name="Liu J.Z."/>
            <person name="Shao H.Z."/>
            <person name="Wang X."/>
            <person name="Wang C.C."/>
            <person name="Yang T.C."/>
            <person name="Huo Q.B."/>
            <person name="Li W."/>
            <person name="Chen H.Y."/>
            <person name="Chen S.E."/>
            <person name="Zhou L.G."/>
            <person name="Ni X.B."/>
            <person name="Tian J.H."/>
            <person name="Sheng Y."/>
            <person name="Liu T."/>
            <person name="Pan Y.S."/>
            <person name="Xia L.Y."/>
            <person name="Li J."/>
            <person name="Zhao F."/>
            <person name="Cao W.C."/>
        </authorList>
    </citation>
    <scope>NUCLEOTIDE SEQUENCE</scope>
    <source>
        <strain evidence="1">Rsan-2018</strain>
    </source>
</reference>